<dbReference type="EMBL" id="VUJU01011791">
    <property type="protein sequence ID" value="KAF0709929.1"/>
    <property type="molecule type" value="Genomic_DNA"/>
</dbReference>
<name>A0A6G0VWV5_APHCR</name>
<organism evidence="1 2">
    <name type="scientific">Aphis craccivora</name>
    <name type="common">Cowpea aphid</name>
    <dbReference type="NCBI Taxonomy" id="307492"/>
    <lineage>
        <taxon>Eukaryota</taxon>
        <taxon>Metazoa</taxon>
        <taxon>Ecdysozoa</taxon>
        <taxon>Arthropoda</taxon>
        <taxon>Hexapoda</taxon>
        <taxon>Insecta</taxon>
        <taxon>Pterygota</taxon>
        <taxon>Neoptera</taxon>
        <taxon>Paraneoptera</taxon>
        <taxon>Hemiptera</taxon>
        <taxon>Sternorrhyncha</taxon>
        <taxon>Aphidomorpha</taxon>
        <taxon>Aphidoidea</taxon>
        <taxon>Aphididae</taxon>
        <taxon>Aphidini</taxon>
        <taxon>Aphis</taxon>
        <taxon>Aphis</taxon>
    </lineage>
</organism>
<keyword evidence="2" id="KW-1185">Reference proteome</keyword>
<dbReference type="AlphaFoldDB" id="A0A6G0VWV5"/>
<proteinExistence type="predicted"/>
<evidence type="ECO:0008006" key="3">
    <source>
        <dbReference type="Google" id="ProtNLM"/>
    </source>
</evidence>
<evidence type="ECO:0000313" key="1">
    <source>
        <dbReference type="EMBL" id="KAF0709929.1"/>
    </source>
</evidence>
<protein>
    <recommendedName>
        <fullName evidence="3">Reverse transcriptase domain-containing protein</fullName>
    </recommendedName>
</protein>
<dbReference type="Proteomes" id="UP000478052">
    <property type="component" value="Unassembled WGS sequence"/>
</dbReference>
<evidence type="ECO:0000313" key="2">
    <source>
        <dbReference type="Proteomes" id="UP000478052"/>
    </source>
</evidence>
<sequence>MLSFNWCSTFLQYDIDSAVNTLLDALHKSVIDYVPKCCFRETSYPSRFLSPEPNLNMNLRNDIKIILNVQRKSLKNNPYNFWKFVTKKRFNNNISKVMTTSDTITSNLHETANLFSDYFSSVYSTDRIDLESRCHLSQLCDVWSIGPDGLALAGSSLGLSLNRSKCQVFTFGRIKSPFIFPYCLGENNIPGVSDYAFKSLGFVMRLSKDFQLGILFKTLYCALVRPILEYGSVVWDPHTANNSRHLERVQHRFLRFATERRHTAGIRFIEGLLNGKVESSAILTLICFKVPQSSTRSSTPFYVLHSTTNYIANEPLRRLMSNANADTNFTFC</sequence>
<gene>
    <name evidence="1" type="ORF">FWK35_00032628</name>
</gene>
<reference evidence="1 2" key="1">
    <citation type="submission" date="2019-08" db="EMBL/GenBank/DDBJ databases">
        <title>Whole genome of Aphis craccivora.</title>
        <authorList>
            <person name="Voronova N.V."/>
            <person name="Shulinski R.S."/>
            <person name="Bandarenka Y.V."/>
            <person name="Zhorov D.G."/>
            <person name="Warner D."/>
        </authorList>
    </citation>
    <scope>NUCLEOTIDE SEQUENCE [LARGE SCALE GENOMIC DNA]</scope>
    <source>
        <strain evidence="1">180601</strain>
        <tissue evidence="1">Whole Body</tissue>
    </source>
</reference>
<dbReference type="OrthoDB" id="6586951at2759"/>
<comment type="caution">
    <text evidence="1">The sequence shown here is derived from an EMBL/GenBank/DDBJ whole genome shotgun (WGS) entry which is preliminary data.</text>
</comment>
<accession>A0A6G0VWV5</accession>
<feature type="non-terminal residue" evidence="1">
    <location>
        <position position="332"/>
    </location>
</feature>